<comment type="caution">
    <text evidence="2">The sequence shown here is derived from an EMBL/GenBank/DDBJ whole genome shotgun (WGS) entry which is preliminary data.</text>
</comment>
<keyword evidence="3" id="KW-1185">Reference proteome</keyword>
<reference evidence="2 3" key="1">
    <citation type="submission" date="2023-06" db="EMBL/GenBank/DDBJ databases">
        <title>Actinomycetospora Odt1-22.</title>
        <authorList>
            <person name="Supong K."/>
        </authorList>
    </citation>
    <scope>NUCLEOTIDE SEQUENCE [LARGE SCALE GENOMIC DNA]</scope>
    <source>
        <strain evidence="2 3">Odt1-22</strain>
    </source>
</reference>
<dbReference type="EMBL" id="JASVWF010000007">
    <property type="protein sequence ID" value="MDL5159281.1"/>
    <property type="molecule type" value="Genomic_DNA"/>
</dbReference>
<evidence type="ECO:0000313" key="3">
    <source>
        <dbReference type="Proteomes" id="UP001231924"/>
    </source>
</evidence>
<proteinExistence type="predicted"/>
<gene>
    <name evidence="2" type="ORF">QRT03_25165</name>
</gene>
<protein>
    <submittedName>
        <fullName evidence="2">Transposase</fullName>
    </submittedName>
</protein>
<evidence type="ECO:0000313" key="2">
    <source>
        <dbReference type="EMBL" id="MDL5159281.1"/>
    </source>
</evidence>
<dbReference type="RefSeq" id="WP_286056213.1">
    <property type="nucleotide sequence ID" value="NZ_JASVWF010000007.1"/>
</dbReference>
<accession>A0ABT7MFQ9</accession>
<sequence length="79" mass="8757">MSRSSPPASPTDRARGKTLLTEVVDRLRSGLPAWLEELATLGRILHRRRDDVLQYFDHRASNGSTEAINGRLEASDATP</sequence>
<evidence type="ECO:0000259" key="1">
    <source>
        <dbReference type="Pfam" id="PF01610"/>
    </source>
</evidence>
<name>A0ABT7MFQ9_9PSEU</name>
<dbReference type="Proteomes" id="UP001231924">
    <property type="component" value="Unassembled WGS sequence"/>
</dbReference>
<dbReference type="Pfam" id="PF01610">
    <property type="entry name" value="DDE_Tnp_ISL3"/>
    <property type="match status" value="1"/>
</dbReference>
<organism evidence="2 3">
    <name type="scientific">Actinomycetospora termitidis</name>
    <dbReference type="NCBI Taxonomy" id="3053470"/>
    <lineage>
        <taxon>Bacteria</taxon>
        <taxon>Bacillati</taxon>
        <taxon>Actinomycetota</taxon>
        <taxon>Actinomycetes</taxon>
        <taxon>Pseudonocardiales</taxon>
        <taxon>Pseudonocardiaceae</taxon>
        <taxon>Actinomycetospora</taxon>
    </lineage>
</organism>
<dbReference type="InterPro" id="IPR002560">
    <property type="entry name" value="Transposase_DDE"/>
</dbReference>
<feature type="domain" description="Transposase IS204/IS1001/IS1096/IS1165 DDE" evidence="1">
    <location>
        <begin position="12"/>
        <end position="74"/>
    </location>
</feature>